<evidence type="ECO:0000313" key="3">
    <source>
        <dbReference type="EMBL" id="MBC9934509.1"/>
    </source>
</evidence>
<protein>
    <submittedName>
        <fullName evidence="3">Sensor histidine kinase</fullName>
    </submittedName>
</protein>
<feature type="transmembrane region" description="Helical" evidence="1">
    <location>
        <begin position="110"/>
        <end position="132"/>
    </location>
</feature>
<dbReference type="EMBL" id="JACVFC010000005">
    <property type="protein sequence ID" value="MBC9934509.1"/>
    <property type="molecule type" value="Genomic_DNA"/>
</dbReference>
<feature type="transmembrane region" description="Helical" evidence="1">
    <location>
        <begin position="75"/>
        <end position="98"/>
    </location>
</feature>
<dbReference type="InterPro" id="IPR010559">
    <property type="entry name" value="Sig_transdc_His_kin_internal"/>
</dbReference>
<accession>A0ABR7TZ10</accession>
<dbReference type="Pfam" id="PF06580">
    <property type="entry name" value="His_kinase"/>
    <property type="match status" value="1"/>
</dbReference>
<sequence length="339" mass="38943">MKRTAAILFNIGYWIMYCLLLFILLAIMSKGHIRSVEWTSLVPVGIFCFLPALLGFYSFYAVLFDRYLHPQRIGWLLAAGMVTVMLCGLVTVLALLPWKGMVSIWLHLELTVVLALLAAIHGIIGLVLKGFISWYNDIKLKEELNRKNYEISMALIKAQINPHFLFNTINNIDVLIAKDADKASLYLNKLSGIMRFMLYETKAEMIPLSREMTYIDQYIDLQRIRSSNARYVTYEVTGTPDNRMIAPMLFISYIENAFKHAEHKKSENAIYVRVQIEAERLVFVCRNLYSIVDAAPSEHNGLGNELLRKRLALLYPDRHVLDITREAGVYQVNLTIQDI</sequence>
<dbReference type="Gene3D" id="3.30.565.10">
    <property type="entry name" value="Histidine kinase-like ATPase, C-terminal domain"/>
    <property type="match status" value="1"/>
</dbReference>
<dbReference type="PANTHER" id="PTHR34220:SF7">
    <property type="entry name" value="SENSOR HISTIDINE KINASE YPDA"/>
    <property type="match status" value="1"/>
</dbReference>
<feature type="transmembrane region" description="Helical" evidence="1">
    <location>
        <begin position="7"/>
        <end position="28"/>
    </location>
</feature>
<keyword evidence="1" id="KW-1133">Transmembrane helix</keyword>
<dbReference type="RefSeq" id="WP_188091600.1">
    <property type="nucleotide sequence ID" value="NZ_JACVFC010000005.1"/>
</dbReference>
<feature type="domain" description="Signal transduction histidine kinase internal region" evidence="2">
    <location>
        <begin position="153"/>
        <end position="228"/>
    </location>
</feature>
<keyword evidence="3" id="KW-0808">Transferase</keyword>
<proteinExistence type="predicted"/>
<gene>
    <name evidence="3" type="ORF">ICL07_29245</name>
</gene>
<feature type="transmembrane region" description="Helical" evidence="1">
    <location>
        <begin position="40"/>
        <end position="63"/>
    </location>
</feature>
<dbReference type="GO" id="GO:0016301">
    <property type="term" value="F:kinase activity"/>
    <property type="evidence" value="ECO:0007669"/>
    <property type="project" value="UniProtKB-KW"/>
</dbReference>
<keyword evidence="4" id="KW-1185">Reference proteome</keyword>
<evidence type="ECO:0000256" key="1">
    <source>
        <dbReference type="SAM" id="Phobius"/>
    </source>
</evidence>
<evidence type="ECO:0000259" key="2">
    <source>
        <dbReference type="Pfam" id="PF06580"/>
    </source>
</evidence>
<evidence type="ECO:0000313" key="4">
    <source>
        <dbReference type="Proteomes" id="UP000659124"/>
    </source>
</evidence>
<organism evidence="3 4">
    <name type="scientific">Chitinophaga qingshengii</name>
    <dbReference type="NCBI Taxonomy" id="1569794"/>
    <lineage>
        <taxon>Bacteria</taxon>
        <taxon>Pseudomonadati</taxon>
        <taxon>Bacteroidota</taxon>
        <taxon>Chitinophagia</taxon>
        <taxon>Chitinophagales</taxon>
        <taxon>Chitinophagaceae</taxon>
        <taxon>Chitinophaga</taxon>
    </lineage>
</organism>
<reference evidence="3 4" key="1">
    <citation type="submission" date="2020-09" db="EMBL/GenBank/DDBJ databases">
        <title>Genome sequences of type strains of Chitinophaga qingshengii and Chitinophaga varians.</title>
        <authorList>
            <person name="Kittiwongwattana C."/>
        </authorList>
    </citation>
    <scope>NUCLEOTIDE SEQUENCE [LARGE SCALE GENOMIC DNA]</scope>
    <source>
        <strain evidence="3 4">JCM 30026</strain>
    </source>
</reference>
<name>A0ABR7TZ10_9BACT</name>
<keyword evidence="1" id="KW-0812">Transmembrane</keyword>
<comment type="caution">
    <text evidence="3">The sequence shown here is derived from an EMBL/GenBank/DDBJ whole genome shotgun (WGS) entry which is preliminary data.</text>
</comment>
<keyword evidence="1" id="KW-0472">Membrane</keyword>
<dbReference type="PANTHER" id="PTHR34220">
    <property type="entry name" value="SENSOR HISTIDINE KINASE YPDA"/>
    <property type="match status" value="1"/>
</dbReference>
<dbReference type="InterPro" id="IPR036890">
    <property type="entry name" value="HATPase_C_sf"/>
</dbReference>
<dbReference type="Proteomes" id="UP000659124">
    <property type="component" value="Unassembled WGS sequence"/>
</dbReference>
<keyword evidence="3" id="KW-0418">Kinase</keyword>
<dbReference type="InterPro" id="IPR050640">
    <property type="entry name" value="Bact_2-comp_sensor_kinase"/>
</dbReference>